<dbReference type="SMART" id="SM00530">
    <property type="entry name" value="HTH_XRE"/>
    <property type="match status" value="1"/>
</dbReference>
<comment type="caution">
    <text evidence="2">The sequence shown here is derived from an EMBL/GenBank/DDBJ whole genome shotgun (WGS) entry which is preliminary data.</text>
</comment>
<dbReference type="Pfam" id="PF13560">
    <property type="entry name" value="HTH_31"/>
    <property type="match status" value="1"/>
</dbReference>
<evidence type="ECO:0000313" key="2">
    <source>
        <dbReference type="EMBL" id="GAA0253220.1"/>
    </source>
</evidence>
<dbReference type="InterPro" id="IPR001387">
    <property type="entry name" value="Cro/C1-type_HTH"/>
</dbReference>
<accession>A0ABN0UK13</accession>
<feature type="domain" description="HTH cro/C1-type" evidence="1">
    <location>
        <begin position="7"/>
        <end position="83"/>
    </location>
</feature>
<dbReference type="InterPro" id="IPR041413">
    <property type="entry name" value="MLTR_LBD"/>
</dbReference>
<dbReference type="InterPro" id="IPR010982">
    <property type="entry name" value="Lambda_DNA-bd_dom_sf"/>
</dbReference>
<dbReference type="Proteomes" id="UP001500967">
    <property type="component" value="Unassembled WGS sequence"/>
</dbReference>
<gene>
    <name evidence="2" type="ORF">GCM10009539_43030</name>
</gene>
<dbReference type="PANTHER" id="PTHR35010:SF3">
    <property type="entry name" value="BLL4873 PROTEIN"/>
    <property type="match status" value="1"/>
</dbReference>
<name>A0ABN0UK13_9ACTN</name>
<dbReference type="RefSeq" id="WP_344650663.1">
    <property type="nucleotide sequence ID" value="NZ_BAAAGX010000016.1"/>
</dbReference>
<dbReference type="CDD" id="cd00093">
    <property type="entry name" value="HTH_XRE"/>
    <property type="match status" value="1"/>
</dbReference>
<dbReference type="PANTHER" id="PTHR35010">
    <property type="entry name" value="BLL4672 PROTEIN-RELATED"/>
    <property type="match status" value="1"/>
</dbReference>
<evidence type="ECO:0000259" key="1">
    <source>
        <dbReference type="SMART" id="SM00530"/>
    </source>
</evidence>
<protein>
    <submittedName>
        <fullName evidence="2">Helix-turn-helix transcriptional regulator</fullName>
    </submittedName>
</protein>
<keyword evidence="3" id="KW-1185">Reference proteome</keyword>
<dbReference type="Gene3D" id="1.10.260.40">
    <property type="entry name" value="lambda repressor-like DNA-binding domains"/>
    <property type="match status" value="1"/>
</dbReference>
<dbReference type="Gene3D" id="3.30.450.180">
    <property type="match status" value="1"/>
</dbReference>
<sequence>MTERRAELREFLRSRRARVTPADVGLPDTGRRRTPGLRREELAMLAGVGVSWYTWLEQGRDIRVSDAVLDAIGAVLRLDAAERDHLFRLAGLVAPPRVERPAPLSPELLRLLDAWAPRPAYVRDRHWNFVAVNETARRVFGYGGADDNCLVALFTDARFRAVQRGWSANAAASAAAFRADAARYPGDGEFDAIAARLSAASPEFAALWARHDVVEYTAGVKEIEHPDAGLLVFEATVLPVPGRPGHHLVLHNARPGTGTAERLEALRSLVVAHPG</sequence>
<reference evidence="2 3" key="1">
    <citation type="journal article" date="2019" name="Int. J. Syst. Evol. Microbiol.">
        <title>The Global Catalogue of Microorganisms (GCM) 10K type strain sequencing project: providing services to taxonomists for standard genome sequencing and annotation.</title>
        <authorList>
            <consortium name="The Broad Institute Genomics Platform"/>
            <consortium name="The Broad Institute Genome Sequencing Center for Infectious Disease"/>
            <person name="Wu L."/>
            <person name="Ma J."/>
        </authorList>
    </citation>
    <scope>NUCLEOTIDE SEQUENCE [LARGE SCALE GENOMIC DNA]</scope>
    <source>
        <strain evidence="2 3">JCM 10425</strain>
    </source>
</reference>
<dbReference type="SUPFAM" id="SSF47413">
    <property type="entry name" value="lambda repressor-like DNA-binding domains"/>
    <property type="match status" value="1"/>
</dbReference>
<proteinExistence type="predicted"/>
<dbReference type="Pfam" id="PF17765">
    <property type="entry name" value="MLTR_LBD"/>
    <property type="match status" value="1"/>
</dbReference>
<dbReference type="EMBL" id="BAAAGX010000016">
    <property type="protein sequence ID" value="GAA0253220.1"/>
    <property type="molecule type" value="Genomic_DNA"/>
</dbReference>
<evidence type="ECO:0000313" key="3">
    <source>
        <dbReference type="Proteomes" id="UP001500967"/>
    </source>
</evidence>
<organism evidence="2 3">
    <name type="scientific">Cryptosporangium japonicum</name>
    <dbReference type="NCBI Taxonomy" id="80872"/>
    <lineage>
        <taxon>Bacteria</taxon>
        <taxon>Bacillati</taxon>
        <taxon>Actinomycetota</taxon>
        <taxon>Actinomycetes</taxon>
        <taxon>Cryptosporangiales</taxon>
        <taxon>Cryptosporangiaceae</taxon>
        <taxon>Cryptosporangium</taxon>
    </lineage>
</organism>